<name>A0A370TC80_9HELO</name>
<proteinExistence type="predicted"/>
<dbReference type="AlphaFoldDB" id="A0A370TC80"/>
<evidence type="ECO:0000256" key="1">
    <source>
        <dbReference type="ARBA" id="ARBA00004123"/>
    </source>
</evidence>
<dbReference type="SUPFAM" id="SSF88697">
    <property type="entry name" value="PUA domain-like"/>
    <property type="match status" value="1"/>
</dbReference>
<dbReference type="EMBL" id="NPIC01000011">
    <property type="protein sequence ID" value="RDL31857.1"/>
    <property type="molecule type" value="Genomic_DNA"/>
</dbReference>
<evidence type="ECO:0000259" key="6">
    <source>
        <dbReference type="Pfam" id="PF01878"/>
    </source>
</evidence>
<evidence type="ECO:0000256" key="4">
    <source>
        <dbReference type="ARBA" id="ARBA00023242"/>
    </source>
</evidence>
<dbReference type="InterPro" id="IPR052181">
    <property type="entry name" value="5hmC_binding"/>
</dbReference>
<gene>
    <name evidence="7" type="ORF">BP5553_09259</name>
</gene>
<feature type="domain" description="EVE" evidence="6">
    <location>
        <begin position="87"/>
        <end position="245"/>
    </location>
</feature>
<dbReference type="GeneID" id="43602108"/>
<evidence type="ECO:0000313" key="7">
    <source>
        <dbReference type="EMBL" id="RDL31857.1"/>
    </source>
</evidence>
<dbReference type="FunFam" id="3.10.590.10:FF:000003">
    <property type="entry name" value="Thymocyte nuclear protein 1"/>
    <property type="match status" value="1"/>
</dbReference>
<protein>
    <recommendedName>
        <fullName evidence="2">Thymocyte nuclear protein 1</fullName>
    </recommendedName>
</protein>
<dbReference type="STRING" id="2656787.A0A370TC80"/>
<reference evidence="7 8" key="1">
    <citation type="journal article" date="2018" name="IMA Fungus">
        <title>IMA Genome-F 9: Draft genome sequence of Annulohypoxylon stygium, Aspergillus mulundensis, Berkeleyomyces basicola (syn. Thielaviopsis basicola), Ceratocystis smalleyi, two Cercospora beticola strains, Coleophoma cylindrospora, Fusarium fracticaudum, Phialophora cf. hyalina, and Morchella septimelata.</title>
        <authorList>
            <person name="Wingfield B.D."/>
            <person name="Bills G.F."/>
            <person name="Dong Y."/>
            <person name="Huang W."/>
            <person name="Nel W.J."/>
            <person name="Swalarsk-Parry B.S."/>
            <person name="Vaghefi N."/>
            <person name="Wilken P.M."/>
            <person name="An Z."/>
            <person name="de Beer Z.W."/>
            <person name="De Vos L."/>
            <person name="Chen L."/>
            <person name="Duong T.A."/>
            <person name="Gao Y."/>
            <person name="Hammerbacher A."/>
            <person name="Kikkert J.R."/>
            <person name="Li Y."/>
            <person name="Li H."/>
            <person name="Li K."/>
            <person name="Li Q."/>
            <person name="Liu X."/>
            <person name="Ma X."/>
            <person name="Naidoo K."/>
            <person name="Pethybridge S.J."/>
            <person name="Sun J."/>
            <person name="Steenkamp E.T."/>
            <person name="van der Nest M.A."/>
            <person name="van Wyk S."/>
            <person name="Wingfield M.J."/>
            <person name="Xiong C."/>
            <person name="Yue Q."/>
            <person name="Zhang X."/>
        </authorList>
    </citation>
    <scope>NUCLEOTIDE SEQUENCE [LARGE SCALE GENOMIC DNA]</scope>
    <source>
        <strain evidence="7 8">BP 5553</strain>
    </source>
</reference>
<organism evidence="7 8">
    <name type="scientific">Venustampulla echinocandica</name>
    <dbReference type="NCBI Taxonomy" id="2656787"/>
    <lineage>
        <taxon>Eukaryota</taxon>
        <taxon>Fungi</taxon>
        <taxon>Dikarya</taxon>
        <taxon>Ascomycota</taxon>
        <taxon>Pezizomycotina</taxon>
        <taxon>Leotiomycetes</taxon>
        <taxon>Helotiales</taxon>
        <taxon>Pleuroascaceae</taxon>
        <taxon>Venustampulla</taxon>
    </lineage>
</organism>
<comment type="caution">
    <text evidence="7">The sequence shown here is derived from an EMBL/GenBank/DDBJ whole genome shotgun (WGS) entry which is preliminary data.</text>
</comment>
<keyword evidence="4" id="KW-0539">Nucleus</keyword>
<keyword evidence="8" id="KW-1185">Reference proteome</keyword>
<dbReference type="Pfam" id="PF01878">
    <property type="entry name" value="EVE"/>
    <property type="match status" value="1"/>
</dbReference>
<evidence type="ECO:0000256" key="2">
    <source>
        <dbReference type="ARBA" id="ARBA00014654"/>
    </source>
</evidence>
<dbReference type="PANTHER" id="PTHR14087">
    <property type="entry name" value="THYMOCYTE NUCLEAR PROTEIN 1"/>
    <property type="match status" value="1"/>
</dbReference>
<accession>A0A370TC80</accession>
<feature type="compositionally biased region" description="Low complexity" evidence="5">
    <location>
        <begin position="62"/>
        <end position="84"/>
    </location>
</feature>
<dbReference type="PANTHER" id="PTHR14087:SF7">
    <property type="entry name" value="THYMOCYTE NUCLEAR PROTEIN 1"/>
    <property type="match status" value="1"/>
</dbReference>
<evidence type="ECO:0000256" key="3">
    <source>
        <dbReference type="ARBA" id="ARBA00022553"/>
    </source>
</evidence>
<keyword evidence="3" id="KW-0597">Phosphoprotein</keyword>
<evidence type="ECO:0000313" key="8">
    <source>
        <dbReference type="Proteomes" id="UP000254866"/>
    </source>
</evidence>
<dbReference type="CDD" id="cd21133">
    <property type="entry name" value="EVE"/>
    <property type="match status" value="1"/>
</dbReference>
<dbReference type="OrthoDB" id="41445at2759"/>
<sequence length="257" mass="28679">MPKRKRKDADNNDGEKEEPRRSSRRGATRNLKEEPKIEGPKRAGKSKAARVVDGSSEEVSKPSKSSTSVPSTKAASKLPAASPPGRQYWLMKAEPESRLEKGQDVKFSIDDLAAKTEPEPWDGIRAYAARNNLRAMKKHDMAFFYHSSCKVPAIVGTMEIVEEHSPDLSAHDPSAPYYDASSKPSDPKWSVVHVEFRQKLATPITLKELKAWQAQKGHPLENMQTLKLARSSVSKVSGGEWEFLIGQMRERGDVIEE</sequence>
<dbReference type="GO" id="GO:0005634">
    <property type="term" value="C:nucleus"/>
    <property type="evidence" value="ECO:0007669"/>
    <property type="project" value="UniProtKB-SubCell"/>
</dbReference>
<feature type="compositionally biased region" description="Basic and acidic residues" evidence="5">
    <location>
        <begin position="30"/>
        <end position="41"/>
    </location>
</feature>
<feature type="compositionally biased region" description="Basic and acidic residues" evidence="5">
    <location>
        <begin position="7"/>
        <end position="21"/>
    </location>
</feature>
<dbReference type="RefSeq" id="XP_031865789.1">
    <property type="nucleotide sequence ID" value="XM_032017882.1"/>
</dbReference>
<evidence type="ECO:0000256" key="5">
    <source>
        <dbReference type="SAM" id="MobiDB-lite"/>
    </source>
</evidence>
<dbReference type="Proteomes" id="UP000254866">
    <property type="component" value="Unassembled WGS sequence"/>
</dbReference>
<feature type="region of interest" description="Disordered" evidence="5">
    <location>
        <begin position="167"/>
        <end position="187"/>
    </location>
</feature>
<dbReference type="InterPro" id="IPR047197">
    <property type="entry name" value="THYN1-like_EVE"/>
</dbReference>
<dbReference type="InterPro" id="IPR002740">
    <property type="entry name" value="EVE_domain"/>
</dbReference>
<dbReference type="Gene3D" id="3.10.590.10">
    <property type="entry name" value="ph1033 like domains"/>
    <property type="match status" value="1"/>
</dbReference>
<dbReference type="InterPro" id="IPR015947">
    <property type="entry name" value="PUA-like_sf"/>
</dbReference>
<feature type="region of interest" description="Disordered" evidence="5">
    <location>
        <begin position="1"/>
        <end position="96"/>
    </location>
</feature>
<comment type="subcellular location">
    <subcellularLocation>
        <location evidence="1">Nucleus</location>
    </subcellularLocation>
</comment>